<proteinExistence type="inferred from homology"/>
<keyword evidence="6 7" id="KW-0472">Membrane</keyword>
<dbReference type="PANTHER" id="PTHR43731">
    <property type="entry name" value="RHOMBOID PROTEASE"/>
    <property type="match status" value="1"/>
</dbReference>
<dbReference type="Gene3D" id="1.20.1540.10">
    <property type="entry name" value="Rhomboid-like"/>
    <property type="match status" value="1"/>
</dbReference>
<gene>
    <name evidence="9" type="ORF">HNR73_006267</name>
</gene>
<keyword evidence="3 7" id="KW-0812">Transmembrane</keyword>
<keyword evidence="4" id="KW-0378">Hydrolase</keyword>
<dbReference type="InterPro" id="IPR035952">
    <property type="entry name" value="Rhomboid-like_sf"/>
</dbReference>
<evidence type="ECO:0000313" key="9">
    <source>
        <dbReference type="EMBL" id="MBB6038384.1"/>
    </source>
</evidence>
<evidence type="ECO:0000256" key="1">
    <source>
        <dbReference type="ARBA" id="ARBA00004141"/>
    </source>
</evidence>
<dbReference type="EMBL" id="JACHGT010000016">
    <property type="protein sequence ID" value="MBB6038384.1"/>
    <property type="molecule type" value="Genomic_DNA"/>
</dbReference>
<organism evidence="9 10">
    <name type="scientific">Phytomonospora endophytica</name>
    <dbReference type="NCBI Taxonomy" id="714109"/>
    <lineage>
        <taxon>Bacteria</taxon>
        <taxon>Bacillati</taxon>
        <taxon>Actinomycetota</taxon>
        <taxon>Actinomycetes</taxon>
        <taxon>Micromonosporales</taxon>
        <taxon>Micromonosporaceae</taxon>
        <taxon>Phytomonospora</taxon>
    </lineage>
</organism>
<feature type="transmembrane region" description="Helical" evidence="7">
    <location>
        <begin position="241"/>
        <end position="260"/>
    </location>
</feature>
<dbReference type="RefSeq" id="WP_184791181.1">
    <property type="nucleotide sequence ID" value="NZ_BONT01000009.1"/>
</dbReference>
<evidence type="ECO:0000256" key="5">
    <source>
        <dbReference type="ARBA" id="ARBA00022989"/>
    </source>
</evidence>
<keyword evidence="5 7" id="KW-1133">Transmembrane helix</keyword>
<sequence length="271" mass="28604">MNEASVGFQCPECVSEGRRTTRQATGRFGGGTVAKTEYVTFALIAINVAVFLLDAVLSKGTSLGGFGIGGGGGFSPAQLYGAVLGVSAESGGTLYTGIADGAYYRLITADFVHFGLLHIALNMWALYVLGRYLERTLGHLRFAALYLVAGIGGNVAVYMFSEPLQLSAGASTSIFGLFVAVFFINRKLGRETTSIVVLLVINVMATFWVKSISIAGHIGGLVTGALLALGLAYAPRKQRALVQWGTFAVVLIVLAVLTVMRTQTLLDSSLY</sequence>
<reference evidence="9 10" key="1">
    <citation type="submission" date="2020-08" db="EMBL/GenBank/DDBJ databases">
        <title>Genomic Encyclopedia of Type Strains, Phase IV (KMG-IV): sequencing the most valuable type-strain genomes for metagenomic binning, comparative biology and taxonomic classification.</title>
        <authorList>
            <person name="Goeker M."/>
        </authorList>
    </citation>
    <scope>NUCLEOTIDE SEQUENCE [LARGE SCALE GENOMIC DNA]</scope>
    <source>
        <strain evidence="9 10">YIM 65646</strain>
    </source>
</reference>
<evidence type="ECO:0000256" key="3">
    <source>
        <dbReference type="ARBA" id="ARBA00022692"/>
    </source>
</evidence>
<evidence type="ECO:0000256" key="4">
    <source>
        <dbReference type="ARBA" id="ARBA00022801"/>
    </source>
</evidence>
<feature type="transmembrane region" description="Helical" evidence="7">
    <location>
        <begin position="166"/>
        <end position="185"/>
    </location>
</feature>
<dbReference type="GO" id="GO:0006508">
    <property type="term" value="P:proteolysis"/>
    <property type="evidence" value="ECO:0007669"/>
    <property type="project" value="UniProtKB-KW"/>
</dbReference>
<dbReference type="InterPro" id="IPR050925">
    <property type="entry name" value="Rhomboid_protease_S54"/>
</dbReference>
<dbReference type="PANTHER" id="PTHR43731:SF14">
    <property type="entry name" value="PRESENILIN-ASSOCIATED RHOMBOID-LIKE PROTEIN, MITOCHONDRIAL"/>
    <property type="match status" value="1"/>
</dbReference>
<dbReference type="AlphaFoldDB" id="A0A841FRE3"/>
<evidence type="ECO:0000256" key="6">
    <source>
        <dbReference type="ARBA" id="ARBA00023136"/>
    </source>
</evidence>
<feature type="transmembrane region" description="Helical" evidence="7">
    <location>
        <begin position="192"/>
        <end position="209"/>
    </location>
</feature>
<feature type="transmembrane region" description="Helical" evidence="7">
    <location>
        <begin position="142"/>
        <end position="160"/>
    </location>
</feature>
<name>A0A841FRE3_9ACTN</name>
<evidence type="ECO:0000256" key="7">
    <source>
        <dbReference type="SAM" id="Phobius"/>
    </source>
</evidence>
<dbReference type="SUPFAM" id="SSF144091">
    <property type="entry name" value="Rhomboid-like"/>
    <property type="match status" value="1"/>
</dbReference>
<accession>A0A841FRE3</accession>
<evidence type="ECO:0000259" key="8">
    <source>
        <dbReference type="Pfam" id="PF01694"/>
    </source>
</evidence>
<dbReference type="GO" id="GO:0016020">
    <property type="term" value="C:membrane"/>
    <property type="evidence" value="ECO:0007669"/>
    <property type="project" value="UniProtKB-SubCell"/>
</dbReference>
<comment type="similarity">
    <text evidence="2">Belongs to the peptidase S54 family.</text>
</comment>
<comment type="subcellular location">
    <subcellularLocation>
        <location evidence="1">Membrane</location>
        <topology evidence="1">Multi-pass membrane protein</topology>
    </subcellularLocation>
</comment>
<protein>
    <submittedName>
        <fullName evidence="9">Membrane associated rhomboid family serine protease</fullName>
    </submittedName>
</protein>
<feature type="transmembrane region" description="Helical" evidence="7">
    <location>
        <begin position="38"/>
        <end position="58"/>
    </location>
</feature>
<keyword evidence="10" id="KW-1185">Reference proteome</keyword>
<feature type="transmembrane region" description="Helical" evidence="7">
    <location>
        <begin position="111"/>
        <end position="130"/>
    </location>
</feature>
<feature type="transmembrane region" description="Helical" evidence="7">
    <location>
        <begin position="215"/>
        <end position="234"/>
    </location>
</feature>
<feature type="domain" description="Peptidase S54 rhomboid" evidence="8">
    <location>
        <begin position="101"/>
        <end position="231"/>
    </location>
</feature>
<dbReference type="GO" id="GO:0004252">
    <property type="term" value="F:serine-type endopeptidase activity"/>
    <property type="evidence" value="ECO:0007669"/>
    <property type="project" value="InterPro"/>
</dbReference>
<dbReference type="InterPro" id="IPR022764">
    <property type="entry name" value="Peptidase_S54_rhomboid_dom"/>
</dbReference>
<comment type="caution">
    <text evidence="9">The sequence shown here is derived from an EMBL/GenBank/DDBJ whole genome shotgun (WGS) entry which is preliminary data.</text>
</comment>
<evidence type="ECO:0000313" key="10">
    <source>
        <dbReference type="Proteomes" id="UP000548476"/>
    </source>
</evidence>
<keyword evidence="9" id="KW-0645">Protease</keyword>
<dbReference type="Proteomes" id="UP000548476">
    <property type="component" value="Unassembled WGS sequence"/>
</dbReference>
<evidence type="ECO:0000256" key="2">
    <source>
        <dbReference type="ARBA" id="ARBA00009045"/>
    </source>
</evidence>
<dbReference type="Pfam" id="PF01694">
    <property type="entry name" value="Rhomboid"/>
    <property type="match status" value="1"/>
</dbReference>